<gene>
    <name evidence="5" type="ORF">BU16DRAFT_501331</name>
</gene>
<reference evidence="5" key="1">
    <citation type="journal article" date="2020" name="Stud. Mycol.">
        <title>101 Dothideomycetes genomes: a test case for predicting lifestyles and emergence of pathogens.</title>
        <authorList>
            <person name="Haridas S."/>
            <person name="Albert R."/>
            <person name="Binder M."/>
            <person name="Bloem J."/>
            <person name="Labutti K."/>
            <person name="Salamov A."/>
            <person name="Andreopoulos B."/>
            <person name="Baker S."/>
            <person name="Barry K."/>
            <person name="Bills G."/>
            <person name="Bluhm B."/>
            <person name="Cannon C."/>
            <person name="Castanera R."/>
            <person name="Culley D."/>
            <person name="Daum C."/>
            <person name="Ezra D."/>
            <person name="Gonzalez J."/>
            <person name="Henrissat B."/>
            <person name="Kuo A."/>
            <person name="Liang C."/>
            <person name="Lipzen A."/>
            <person name="Lutzoni F."/>
            <person name="Magnuson J."/>
            <person name="Mondo S."/>
            <person name="Nolan M."/>
            <person name="Ohm R."/>
            <person name="Pangilinan J."/>
            <person name="Park H.-J."/>
            <person name="Ramirez L."/>
            <person name="Alfaro M."/>
            <person name="Sun H."/>
            <person name="Tritt A."/>
            <person name="Yoshinaga Y."/>
            <person name="Zwiers L.-H."/>
            <person name="Turgeon B."/>
            <person name="Goodwin S."/>
            <person name="Spatafora J."/>
            <person name="Crous P."/>
            <person name="Grigoriev I."/>
        </authorList>
    </citation>
    <scope>NUCLEOTIDE SEQUENCE</scope>
    <source>
        <strain evidence="5">CBS 269.34</strain>
    </source>
</reference>
<organism evidence="5 6">
    <name type="scientific">Lophium mytilinum</name>
    <dbReference type="NCBI Taxonomy" id="390894"/>
    <lineage>
        <taxon>Eukaryota</taxon>
        <taxon>Fungi</taxon>
        <taxon>Dikarya</taxon>
        <taxon>Ascomycota</taxon>
        <taxon>Pezizomycotina</taxon>
        <taxon>Dothideomycetes</taxon>
        <taxon>Pleosporomycetidae</taxon>
        <taxon>Mytilinidiales</taxon>
        <taxon>Mytilinidiaceae</taxon>
        <taxon>Lophium</taxon>
    </lineage>
</organism>
<dbReference type="EMBL" id="MU004182">
    <property type="protein sequence ID" value="KAF2501877.1"/>
    <property type="molecule type" value="Genomic_DNA"/>
</dbReference>
<dbReference type="AlphaFoldDB" id="A0A6A6REI7"/>
<dbReference type="GO" id="GO:0071949">
    <property type="term" value="F:FAD binding"/>
    <property type="evidence" value="ECO:0007669"/>
    <property type="project" value="InterPro"/>
</dbReference>
<keyword evidence="1" id="KW-0285">Flavoprotein</keyword>
<name>A0A6A6REI7_9PEZI</name>
<proteinExistence type="predicted"/>
<dbReference type="Pfam" id="PF13450">
    <property type="entry name" value="NAD_binding_8"/>
    <property type="match status" value="1"/>
</dbReference>
<feature type="domain" description="FAD-binding" evidence="4">
    <location>
        <begin position="171"/>
        <end position="377"/>
    </location>
</feature>
<accession>A0A6A6REI7</accession>
<evidence type="ECO:0000313" key="5">
    <source>
        <dbReference type="EMBL" id="KAF2501877.1"/>
    </source>
</evidence>
<dbReference type="PANTHER" id="PTHR46720">
    <property type="entry name" value="HYDROXYLASE, PUTATIVE (AFU_ORTHOLOGUE AFUA_3G01460)-RELATED"/>
    <property type="match status" value="1"/>
</dbReference>
<dbReference type="InterPro" id="IPR002938">
    <property type="entry name" value="FAD-bd"/>
</dbReference>
<keyword evidence="2" id="KW-0274">FAD</keyword>
<dbReference type="GO" id="GO:0044550">
    <property type="term" value="P:secondary metabolite biosynthetic process"/>
    <property type="evidence" value="ECO:0007669"/>
    <property type="project" value="UniProtKB-ARBA"/>
</dbReference>
<dbReference type="FunFam" id="3.50.50.60:FF:000153">
    <property type="entry name" value="Salicylate hydroxylase, putative"/>
    <property type="match status" value="1"/>
</dbReference>
<evidence type="ECO:0000256" key="1">
    <source>
        <dbReference type="ARBA" id="ARBA00022630"/>
    </source>
</evidence>
<dbReference type="InterPro" id="IPR036188">
    <property type="entry name" value="FAD/NAD-bd_sf"/>
</dbReference>
<protein>
    <submittedName>
        <fullName evidence="5">FAD/NAD(P)-binding domain-containing protein</fullName>
    </submittedName>
</protein>
<dbReference type="PANTHER" id="PTHR46720:SF3">
    <property type="entry name" value="FAD-BINDING DOMAIN-CONTAINING PROTEIN-RELATED"/>
    <property type="match status" value="1"/>
</dbReference>
<dbReference type="InterPro" id="IPR051104">
    <property type="entry name" value="FAD_monoxygenase"/>
</dbReference>
<dbReference type="OrthoDB" id="417877at2759"/>
<dbReference type="SUPFAM" id="SSF51905">
    <property type="entry name" value="FAD/NAD(P)-binding domain"/>
    <property type="match status" value="1"/>
</dbReference>
<evidence type="ECO:0000256" key="2">
    <source>
        <dbReference type="ARBA" id="ARBA00022827"/>
    </source>
</evidence>
<evidence type="ECO:0000259" key="4">
    <source>
        <dbReference type="Pfam" id="PF01494"/>
    </source>
</evidence>
<sequence length="433" mass="47378">MADKPNIAIVGGGIAGLTLAIGLLKHDVPITLYEAASHFGEIGAGVGFGPNSVRAMTLLDPEIKEGFLRRKTANQWPSHEKLWFSCRVGDARYKFSEGSQVGDLVCDVEFTNPNSRGGVHRAHFLDEMVKLVPEEMSQFGKKLVDIGDAEDGSGDVLLKFADSTEAQHTAVIGCDGIKSRTREILLGKDDPAAKAVFSGKYAYRGLVPMGKAIELLGEEKALNSQLYFGYHGHVLTFPIEKGETMNAVVAFASRAAWPSKEWVVHTTKDEMLEDFADWGPTVHSIISLMQKPDIWALFNHPPASTYHKKRICILGDAAHASTPHQGAGAGMAIEDAYILTNLVGDAVKAGTGVAGLETAFEAYDLVRRPRTQNLVETSREASMLYDFELEGDDLEAVERNIRSRMGWIWDVNLPAELERARGIVKCRKDSHTV</sequence>
<dbReference type="GO" id="GO:0016491">
    <property type="term" value="F:oxidoreductase activity"/>
    <property type="evidence" value="ECO:0007669"/>
    <property type="project" value="UniProtKB-KW"/>
</dbReference>
<dbReference type="Proteomes" id="UP000799750">
    <property type="component" value="Unassembled WGS sequence"/>
</dbReference>
<evidence type="ECO:0000313" key="6">
    <source>
        <dbReference type="Proteomes" id="UP000799750"/>
    </source>
</evidence>
<dbReference type="Gene3D" id="3.50.50.60">
    <property type="entry name" value="FAD/NAD(P)-binding domain"/>
    <property type="match status" value="1"/>
</dbReference>
<dbReference type="PRINTS" id="PR00420">
    <property type="entry name" value="RNGMNOXGNASE"/>
</dbReference>
<keyword evidence="3" id="KW-0560">Oxidoreductase</keyword>
<evidence type="ECO:0000256" key="3">
    <source>
        <dbReference type="ARBA" id="ARBA00023002"/>
    </source>
</evidence>
<dbReference type="SUPFAM" id="SSF54373">
    <property type="entry name" value="FAD-linked reductases, C-terminal domain"/>
    <property type="match status" value="1"/>
</dbReference>
<dbReference type="Pfam" id="PF01494">
    <property type="entry name" value="FAD_binding_3"/>
    <property type="match status" value="1"/>
</dbReference>
<keyword evidence="6" id="KW-1185">Reference proteome</keyword>